<gene>
    <name evidence="2" type="ORF">A7J05_29410</name>
</gene>
<reference evidence="2 3" key="1">
    <citation type="submission" date="2016-05" db="EMBL/GenBank/DDBJ databases">
        <authorList>
            <person name="Gu J."/>
        </authorList>
    </citation>
    <scope>NUCLEOTIDE SEQUENCE [LARGE SCALE GENOMIC DNA]</scope>
    <source>
        <strain evidence="2 3">ACCC40021</strain>
    </source>
</reference>
<dbReference type="Gene3D" id="3.30.530.20">
    <property type="match status" value="1"/>
</dbReference>
<dbReference type="Pfam" id="PF03364">
    <property type="entry name" value="Polyketide_cyc"/>
    <property type="match status" value="1"/>
</dbReference>
<feature type="domain" description="Coenzyme Q-binding protein COQ10 START" evidence="1">
    <location>
        <begin position="14"/>
        <end position="111"/>
    </location>
</feature>
<name>A0ABM6GZF5_9ACTN</name>
<accession>A0ABM6GZF5</accession>
<dbReference type="InterPro" id="IPR005031">
    <property type="entry name" value="COQ10_START"/>
</dbReference>
<protein>
    <submittedName>
        <fullName evidence="2">Polyketide cyclase</fullName>
    </submittedName>
</protein>
<evidence type="ECO:0000259" key="1">
    <source>
        <dbReference type="Pfam" id="PF03364"/>
    </source>
</evidence>
<dbReference type="Proteomes" id="UP000187191">
    <property type="component" value="Chromosome"/>
</dbReference>
<evidence type="ECO:0000313" key="3">
    <source>
        <dbReference type="Proteomes" id="UP000187191"/>
    </source>
</evidence>
<dbReference type="RefSeq" id="WP_076687102.1">
    <property type="nucleotide sequence ID" value="NZ_CP015588.1"/>
</dbReference>
<proteinExistence type="predicted"/>
<dbReference type="EMBL" id="CP015588">
    <property type="protein sequence ID" value="APY89266.1"/>
    <property type="molecule type" value="Genomic_DNA"/>
</dbReference>
<evidence type="ECO:0000313" key="2">
    <source>
        <dbReference type="EMBL" id="APY89266.1"/>
    </source>
</evidence>
<dbReference type="SUPFAM" id="SSF55961">
    <property type="entry name" value="Bet v1-like"/>
    <property type="match status" value="1"/>
</dbReference>
<sequence>MNWCRYRFHTRWDLPAAPGDVYAALERVQDYPLWWPQVREVASADGRSGVARFRSFLPYDLVVGAREGRRDPGAGVLEIRMTGDLDGWARWTVGAAPAGTCAVYDQEVEVRRPLMRRFAVPGRPFFVLNHTLMMRAGRRGLTGRLVARDRSIAGPPATAAGSGGRRFEGRASGPVLFSAFPGD</sequence>
<organism evidence="2 3">
    <name type="scientific">Streptomyces alfalfae</name>
    <dbReference type="NCBI Taxonomy" id="1642299"/>
    <lineage>
        <taxon>Bacteria</taxon>
        <taxon>Bacillati</taxon>
        <taxon>Actinomycetota</taxon>
        <taxon>Actinomycetes</taxon>
        <taxon>Kitasatosporales</taxon>
        <taxon>Streptomycetaceae</taxon>
        <taxon>Streptomyces</taxon>
    </lineage>
</organism>
<dbReference type="InterPro" id="IPR023393">
    <property type="entry name" value="START-like_dom_sf"/>
</dbReference>
<keyword evidence="3" id="KW-1185">Reference proteome</keyword>